<keyword evidence="1" id="KW-0812">Transmembrane</keyword>
<evidence type="ECO:0000313" key="3">
    <source>
        <dbReference type="Proteomes" id="UP000706031"/>
    </source>
</evidence>
<feature type="transmembrane region" description="Helical" evidence="1">
    <location>
        <begin position="183"/>
        <end position="202"/>
    </location>
</feature>
<dbReference type="RefSeq" id="WP_221788406.1">
    <property type="nucleotide sequence ID" value="NZ_JACLIC010000018.1"/>
</dbReference>
<gene>
    <name evidence="2" type="ORF">H7T88_10780</name>
</gene>
<dbReference type="Proteomes" id="UP000706031">
    <property type="component" value="Unassembled WGS sequence"/>
</dbReference>
<keyword evidence="1" id="KW-1133">Transmembrane helix</keyword>
<reference evidence="2 3" key="1">
    <citation type="submission" date="2020-08" db="EMBL/GenBank/DDBJ databases">
        <title>Fungal Genomes of the International Space Station.</title>
        <authorList>
            <person name="Seuylemezian A."/>
            <person name="Singh N.K."/>
            <person name="Wood J."/>
            <person name="Venkateswaran K."/>
        </authorList>
    </citation>
    <scope>NUCLEOTIDE SEQUENCE [LARGE SCALE GENOMIC DNA]</scope>
    <source>
        <strain evidence="2 3">S/N-304-OC-R4</strain>
    </source>
</reference>
<feature type="transmembrane region" description="Helical" evidence="1">
    <location>
        <begin position="72"/>
        <end position="94"/>
    </location>
</feature>
<organism evidence="2 3">
    <name type="scientific">Paenibacillus cucumis</name>
    <name type="common">ex Kampfer et al. 2016</name>
    <dbReference type="NCBI Taxonomy" id="1776858"/>
    <lineage>
        <taxon>Bacteria</taxon>
        <taxon>Bacillati</taxon>
        <taxon>Bacillota</taxon>
        <taxon>Bacilli</taxon>
        <taxon>Bacillales</taxon>
        <taxon>Paenibacillaceae</taxon>
        <taxon>Paenibacillus</taxon>
    </lineage>
</organism>
<name>A0ABS7KIA0_9BACL</name>
<evidence type="ECO:0000313" key="2">
    <source>
        <dbReference type="EMBL" id="MBY0203696.1"/>
    </source>
</evidence>
<feature type="transmembrane region" description="Helical" evidence="1">
    <location>
        <begin position="20"/>
        <end position="40"/>
    </location>
</feature>
<sequence>MNSFLRSVRFELNKIISMRLWWIICVIALGFQPLSALIAARSYLKIGLDATPETQPGLVSALPSLDYLGFELAPFGVLLMIVFGGVIGGSEYLHHQLRTTLLCQSSRVKVFGAKVLAVAVCALFISSIAVYLTISVMHLTLGDQGLHPIFLSPIAWQYIGYVVLDWILLTILSFGLGMVFKNAIVPLAFLIPQVYNLGLYLAQKWEWGIYLPVAAGNLLFASPTDPFEHDPLKGVVILLLWVIVALSTSYYTFIRSDVGGKY</sequence>
<comment type="caution">
    <text evidence="2">The sequence shown here is derived from an EMBL/GenBank/DDBJ whole genome shotgun (WGS) entry which is preliminary data.</text>
</comment>
<keyword evidence="3" id="KW-1185">Reference proteome</keyword>
<protein>
    <submittedName>
        <fullName evidence="2">ABC transporter permease</fullName>
    </submittedName>
</protein>
<feature type="transmembrane region" description="Helical" evidence="1">
    <location>
        <begin position="235"/>
        <end position="254"/>
    </location>
</feature>
<feature type="transmembrane region" description="Helical" evidence="1">
    <location>
        <begin position="115"/>
        <end position="134"/>
    </location>
</feature>
<feature type="transmembrane region" description="Helical" evidence="1">
    <location>
        <begin position="154"/>
        <end position="176"/>
    </location>
</feature>
<dbReference type="EMBL" id="JACLIC010000018">
    <property type="protein sequence ID" value="MBY0203696.1"/>
    <property type="molecule type" value="Genomic_DNA"/>
</dbReference>
<keyword evidence="1" id="KW-0472">Membrane</keyword>
<proteinExistence type="predicted"/>
<accession>A0ABS7KIA0</accession>
<evidence type="ECO:0000256" key="1">
    <source>
        <dbReference type="SAM" id="Phobius"/>
    </source>
</evidence>